<gene>
    <name evidence="12 16" type="primary">lexA</name>
    <name evidence="16" type="ORF">EW093_08865</name>
</gene>
<keyword evidence="8 12" id="KW-0238">DNA-binding</keyword>
<evidence type="ECO:0000256" key="8">
    <source>
        <dbReference type="ARBA" id="ARBA00023125"/>
    </source>
</evidence>
<proteinExistence type="inferred from homology"/>
<dbReference type="NCBIfam" id="TIGR00498">
    <property type="entry name" value="lexA"/>
    <property type="match status" value="1"/>
</dbReference>
<evidence type="ECO:0000256" key="7">
    <source>
        <dbReference type="ARBA" id="ARBA00023015"/>
    </source>
</evidence>
<keyword evidence="6 12" id="KW-0068">Autocatalytic cleavage</keyword>
<protein>
    <recommendedName>
        <fullName evidence="12">LexA repressor</fullName>
        <ecNumber evidence="12">3.4.21.88</ecNumber>
    </recommendedName>
</protein>
<keyword evidence="10 12" id="KW-0234">DNA repair</keyword>
<dbReference type="KEGG" id="sper:EW093_08865"/>
<keyword evidence="7 12" id="KW-0805">Transcription regulation</keyword>
<dbReference type="InterPro" id="IPR006197">
    <property type="entry name" value="Peptidase_S24_LexA"/>
</dbReference>
<reference evidence="16 17" key="2">
    <citation type="submission" date="2019-09" db="EMBL/GenBank/DDBJ databases">
        <title>Complete Genome Sequence and Methylome Analysis of free living Spirochaetas.</title>
        <authorList>
            <person name="Leshcheva N."/>
            <person name="Mikheeva N."/>
        </authorList>
    </citation>
    <scope>NUCLEOTIDE SEQUENCE [LARGE SCALE GENOMIC DNA]</scope>
    <source>
        <strain evidence="16 17">P</strain>
    </source>
</reference>
<dbReference type="HAMAP" id="MF_00015">
    <property type="entry name" value="LexA"/>
    <property type="match status" value="1"/>
</dbReference>
<dbReference type="FunFam" id="2.10.109.10:FF:000001">
    <property type="entry name" value="LexA repressor"/>
    <property type="match status" value="1"/>
</dbReference>
<evidence type="ECO:0000256" key="13">
    <source>
        <dbReference type="RuleBase" id="RU003991"/>
    </source>
</evidence>
<dbReference type="Pfam" id="PF00717">
    <property type="entry name" value="Peptidase_S24"/>
    <property type="match status" value="1"/>
</dbReference>
<dbReference type="EMBL" id="CP035807">
    <property type="protein sequence ID" value="QEN04809.1"/>
    <property type="molecule type" value="Genomic_DNA"/>
</dbReference>
<dbReference type="Gene3D" id="2.10.109.10">
    <property type="entry name" value="Umud Fragment, subunit A"/>
    <property type="match status" value="1"/>
</dbReference>
<dbReference type="InterPro" id="IPR006200">
    <property type="entry name" value="LexA"/>
</dbReference>
<keyword evidence="5 12" id="KW-0378">Hydrolase</keyword>
<dbReference type="OrthoDB" id="9802364at2"/>
<name>A0A5C1QCW9_9SPIO</name>
<evidence type="ECO:0000256" key="1">
    <source>
        <dbReference type="ARBA" id="ARBA00007484"/>
    </source>
</evidence>
<dbReference type="InterPro" id="IPR036388">
    <property type="entry name" value="WH-like_DNA-bd_sf"/>
</dbReference>
<evidence type="ECO:0000256" key="12">
    <source>
        <dbReference type="HAMAP-Rule" id="MF_00015"/>
    </source>
</evidence>
<evidence type="ECO:0000256" key="5">
    <source>
        <dbReference type="ARBA" id="ARBA00022801"/>
    </source>
</evidence>
<evidence type="ECO:0000313" key="16">
    <source>
        <dbReference type="EMBL" id="QEN04809.1"/>
    </source>
</evidence>
<dbReference type="PRINTS" id="PR00726">
    <property type="entry name" value="LEXASERPTASE"/>
</dbReference>
<dbReference type="InterPro" id="IPR039418">
    <property type="entry name" value="LexA-like"/>
</dbReference>
<dbReference type="InterPro" id="IPR015927">
    <property type="entry name" value="Peptidase_S24_S26A/B/C"/>
</dbReference>
<dbReference type="InterPro" id="IPR036286">
    <property type="entry name" value="LexA/Signal_pep-like_sf"/>
</dbReference>
<feature type="site" description="Cleavage; by autolysis" evidence="12">
    <location>
        <begin position="86"/>
        <end position="87"/>
    </location>
</feature>
<keyword evidence="4 12" id="KW-0227">DNA damage</keyword>
<dbReference type="Pfam" id="PF01726">
    <property type="entry name" value="LexA_DNA_bind"/>
    <property type="match status" value="1"/>
</dbReference>
<dbReference type="Gene3D" id="1.10.10.10">
    <property type="entry name" value="Winged helix-like DNA-binding domain superfamily/Winged helix DNA-binding domain"/>
    <property type="match status" value="1"/>
</dbReference>
<evidence type="ECO:0000256" key="11">
    <source>
        <dbReference type="ARBA" id="ARBA00023236"/>
    </source>
</evidence>
<comment type="subunit">
    <text evidence="12">Homodimer.</text>
</comment>
<comment type="catalytic activity">
    <reaction evidence="12">
        <text>Hydrolysis of Ala-|-Gly bond in repressor LexA.</text>
        <dbReference type="EC" id="3.4.21.88"/>
    </reaction>
</comment>
<accession>A0A5C1QCW9</accession>
<evidence type="ECO:0000256" key="6">
    <source>
        <dbReference type="ARBA" id="ARBA00022813"/>
    </source>
</evidence>
<dbReference type="GO" id="GO:0003677">
    <property type="term" value="F:DNA binding"/>
    <property type="evidence" value="ECO:0007669"/>
    <property type="project" value="UniProtKB-UniRule"/>
</dbReference>
<dbReference type="GO" id="GO:0006508">
    <property type="term" value="P:proteolysis"/>
    <property type="evidence" value="ECO:0007669"/>
    <property type="project" value="InterPro"/>
</dbReference>
<dbReference type="SUPFAM" id="SSF51306">
    <property type="entry name" value="LexA/Signal peptidase"/>
    <property type="match status" value="1"/>
</dbReference>
<dbReference type="InterPro" id="IPR050077">
    <property type="entry name" value="LexA_repressor"/>
</dbReference>
<feature type="domain" description="Peptidase S24/S26A/S26B/S26C" evidence="14">
    <location>
        <begin position="79"/>
        <end position="191"/>
    </location>
</feature>
<keyword evidence="3 12" id="KW-0235">DNA replication</keyword>
<dbReference type="Proteomes" id="UP000323824">
    <property type="component" value="Chromosome"/>
</dbReference>
<evidence type="ECO:0000256" key="3">
    <source>
        <dbReference type="ARBA" id="ARBA00022705"/>
    </source>
</evidence>
<keyword evidence="9 12" id="KW-0804">Transcription</keyword>
<dbReference type="GO" id="GO:0006260">
    <property type="term" value="P:DNA replication"/>
    <property type="evidence" value="ECO:0007669"/>
    <property type="project" value="UniProtKB-UniRule"/>
</dbReference>
<feature type="active site" description="For autocatalytic cleavage activity" evidence="12">
    <location>
        <position position="158"/>
    </location>
</feature>
<feature type="domain" description="LexA repressor DNA-binding" evidence="15">
    <location>
        <begin position="1"/>
        <end position="63"/>
    </location>
</feature>
<evidence type="ECO:0000259" key="15">
    <source>
        <dbReference type="Pfam" id="PF01726"/>
    </source>
</evidence>
<dbReference type="GO" id="GO:0004252">
    <property type="term" value="F:serine-type endopeptidase activity"/>
    <property type="evidence" value="ECO:0007669"/>
    <property type="project" value="UniProtKB-UniRule"/>
</dbReference>
<comment type="similarity">
    <text evidence="1 12 13">Belongs to the peptidase S24 family.</text>
</comment>
<reference evidence="16 17" key="1">
    <citation type="submission" date="2019-02" db="EMBL/GenBank/DDBJ databases">
        <authorList>
            <person name="Fomenkov A."/>
            <person name="Dubinina G."/>
            <person name="Grabovich M."/>
            <person name="Vincze T."/>
            <person name="Roberts R.J."/>
        </authorList>
    </citation>
    <scope>NUCLEOTIDE SEQUENCE [LARGE SCALE GENOMIC DNA]</scope>
    <source>
        <strain evidence="16 17">P</strain>
    </source>
</reference>
<dbReference type="PANTHER" id="PTHR33516:SF2">
    <property type="entry name" value="LEXA REPRESSOR-RELATED"/>
    <property type="match status" value="1"/>
</dbReference>
<dbReference type="GO" id="GO:0045892">
    <property type="term" value="P:negative regulation of DNA-templated transcription"/>
    <property type="evidence" value="ECO:0007669"/>
    <property type="project" value="UniProtKB-UniRule"/>
</dbReference>
<evidence type="ECO:0000256" key="10">
    <source>
        <dbReference type="ARBA" id="ARBA00023204"/>
    </source>
</evidence>
<organism evidence="16 17">
    <name type="scientific">Thiospirochaeta perfilievii</name>
    <dbReference type="NCBI Taxonomy" id="252967"/>
    <lineage>
        <taxon>Bacteria</taxon>
        <taxon>Pseudomonadati</taxon>
        <taxon>Spirochaetota</taxon>
        <taxon>Spirochaetia</taxon>
        <taxon>Spirochaetales</taxon>
        <taxon>Spirochaetaceae</taxon>
        <taxon>Thiospirochaeta</taxon>
    </lineage>
</organism>
<dbReference type="EC" id="3.4.21.88" evidence="12"/>
<evidence type="ECO:0000256" key="4">
    <source>
        <dbReference type="ARBA" id="ARBA00022763"/>
    </source>
</evidence>
<comment type="caution">
    <text evidence="12">Lacks conserved residue(s) required for the propagation of feature annotation.</text>
</comment>
<keyword evidence="11 12" id="KW-0742">SOS response</keyword>
<dbReference type="GO" id="GO:0009432">
    <property type="term" value="P:SOS response"/>
    <property type="evidence" value="ECO:0007669"/>
    <property type="project" value="UniProtKB-UniRule"/>
</dbReference>
<evidence type="ECO:0000259" key="14">
    <source>
        <dbReference type="Pfam" id="PF00717"/>
    </source>
</evidence>
<evidence type="ECO:0000313" key="17">
    <source>
        <dbReference type="Proteomes" id="UP000323824"/>
    </source>
</evidence>
<dbReference type="InterPro" id="IPR036390">
    <property type="entry name" value="WH_DNA-bd_sf"/>
</dbReference>
<feature type="active site" description="For autocatalytic cleavage activity" evidence="12">
    <location>
        <position position="121"/>
    </location>
</feature>
<keyword evidence="2 12" id="KW-0678">Repressor</keyword>
<keyword evidence="17" id="KW-1185">Reference proteome</keyword>
<dbReference type="InterPro" id="IPR006199">
    <property type="entry name" value="LexA_DNA-bd_dom"/>
</dbReference>
<dbReference type="GO" id="GO:0006281">
    <property type="term" value="P:DNA repair"/>
    <property type="evidence" value="ECO:0007669"/>
    <property type="project" value="UniProtKB-UniRule"/>
</dbReference>
<sequence length="198" mass="21796">MKGLTKRQEEILEYLKIFISDNKYPPAIRDVASHFKISVKGAYDHIKALEKKNAITCNNNTSRSIGIVNNNEDSSSQVPILGKIAAGGPILIEENFEGFVTISKDLLKTGDHFALNVVGDSMINAGILPGDIAVFKQQSTANNGTIVAAMLEDSVTLKRFYKESNRVKLKAENESYSPIYTQNVSILGKLVTIVRTYD</sequence>
<evidence type="ECO:0000256" key="9">
    <source>
        <dbReference type="ARBA" id="ARBA00023163"/>
    </source>
</evidence>
<dbReference type="PANTHER" id="PTHR33516">
    <property type="entry name" value="LEXA REPRESSOR"/>
    <property type="match status" value="1"/>
</dbReference>
<dbReference type="CDD" id="cd06529">
    <property type="entry name" value="S24_LexA-like"/>
    <property type="match status" value="1"/>
</dbReference>
<evidence type="ECO:0000256" key="2">
    <source>
        <dbReference type="ARBA" id="ARBA00022491"/>
    </source>
</evidence>
<dbReference type="SUPFAM" id="SSF46785">
    <property type="entry name" value="Winged helix' DNA-binding domain"/>
    <property type="match status" value="1"/>
</dbReference>
<dbReference type="RefSeq" id="WP_149568049.1">
    <property type="nucleotide sequence ID" value="NZ_CP035807.1"/>
</dbReference>
<dbReference type="AlphaFoldDB" id="A0A5C1QCW9"/>
<comment type="function">
    <text evidence="12">Represses a number of genes involved in the response to DNA damage (SOS response), including recA and lexA. In the presence of single-stranded DNA, RecA interacts with LexA causing an autocatalytic cleavage which disrupts the DNA-binding part of LexA, leading to derepression of the SOS regulon and eventually DNA repair.</text>
</comment>